<dbReference type="EMBL" id="MWWT01000001">
    <property type="protein sequence ID" value="OZG54899.1"/>
    <property type="molecule type" value="Genomic_DNA"/>
</dbReference>
<dbReference type="InterPro" id="IPR025686">
    <property type="entry name" value="Glucos_trans_II"/>
</dbReference>
<feature type="transmembrane region" description="Helical" evidence="2">
    <location>
        <begin position="412"/>
        <end position="428"/>
    </location>
</feature>
<feature type="transmembrane region" description="Helical" evidence="2">
    <location>
        <begin position="167"/>
        <end position="190"/>
    </location>
</feature>
<feature type="transmembrane region" description="Helical" evidence="2">
    <location>
        <begin position="324"/>
        <end position="347"/>
    </location>
</feature>
<dbReference type="Pfam" id="PF14264">
    <property type="entry name" value="Glucos_trans_II"/>
    <property type="match status" value="1"/>
</dbReference>
<keyword evidence="3" id="KW-0808">Transferase</keyword>
<protein>
    <submittedName>
        <fullName evidence="3">Glucosyl transferase GtrII</fullName>
    </submittedName>
</protein>
<evidence type="ECO:0000313" key="3">
    <source>
        <dbReference type="EMBL" id="OZG54899.1"/>
    </source>
</evidence>
<feature type="transmembrane region" description="Helical" evidence="2">
    <location>
        <begin position="53"/>
        <end position="70"/>
    </location>
</feature>
<feature type="transmembrane region" description="Helical" evidence="2">
    <location>
        <begin position="145"/>
        <end position="161"/>
    </location>
</feature>
<evidence type="ECO:0000256" key="1">
    <source>
        <dbReference type="SAM" id="MobiDB-lite"/>
    </source>
</evidence>
<feature type="transmembrane region" description="Helical" evidence="2">
    <location>
        <begin position="117"/>
        <end position="138"/>
    </location>
</feature>
<sequence>MMTSDAPDTVHVDTSPSDHIQSGAVPATPTASSTLPYSWSGFTQYAWKVRWEFLLSLVFLLLAFGQKLFSNTFSIDTEAIIQAQKNLYRSWIQLSRFGFVWLKKIAGTYWYNNALSGFLTVILFAATVFLWGYVFYALSEKKEKWHIAFFVIPLFVSPIMAEQLGFLLQSPSVCVGMMLVALAVMTYVNAASVRVHRESHRIRVTLAYHLLAILLLAAAFSLYTAQISLFISAVGMVYVYKFFSSSSSTRKSEHSFTSFILIPAALSICGYIIYSLLNRLALYVYHTSTDAYVNDQVRWGKDSLYHIIVTILRHARTVYFSQRIYYSLAFTVLGILLLLILGIRFLCRRTPFSAVLIMAAVFASPLIMSVLLGMVPTVRTEFVYPYVFSFIFLLLHELLSVNSFLSFKWSQLLAWLVLLAVCFGQGQISNRIFYTESVIYQQDVLLASQLATRIGEVTGMEHPSEPVVYIGRHIPRGNADTYKSTDLDLIGRSIMDITFSTTHGDWVKNHFMAAQGYSFRMPSRAQESMAEQESLSMPRWPAEGSVQKINGVIIVKF</sequence>
<feature type="transmembrane region" description="Helical" evidence="2">
    <location>
        <begin position="202"/>
        <end position="220"/>
    </location>
</feature>
<evidence type="ECO:0000313" key="4">
    <source>
        <dbReference type="Proteomes" id="UP000243657"/>
    </source>
</evidence>
<dbReference type="RefSeq" id="WP_094726019.1">
    <property type="nucleotide sequence ID" value="NZ_JBHLWS010000010.1"/>
</dbReference>
<gene>
    <name evidence="3" type="ORF">ALMA_0224</name>
</gene>
<comment type="caution">
    <text evidence="3">The sequence shown here is derived from an EMBL/GenBank/DDBJ whole genome shotgun (WGS) entry which is preliminary data.</text>
</comment>
<reference evidence="3 4" key="1">
    <citation type="journal article" date="2017" name="BMC Genomics">
        <title>Comparative genomic and phylogenomic analyses of the Bifidobacteriaceae family.</title>
        <authorList>
            <person name="Lugli G.A."/>
            <person name="Milani C."/>
            <person name="Turroni F."/>
            <person name="Duranti S."/>
            <person name="Mancabelli L."/>
            <person name="Mangifesta M."/>
            <person name="Ferrario C."/>
            <person name="Modesto M."/>
            <person name="Mattarelli P."/>
            <person name="Jiri K."/>
            <person name="van Sinderen D."/>
            <person name="Ventura M."/>
        </authorList>
    </citation>
    <scope>NUCLEOTIDE SEQUENCE [LARGE SCALE GENOMIC DNA]</scope>
    <source>
        <strain evidence="3 4">DSM 24762</strain>
    </source>
</reference>
<name>A0A261F6W6_9BIFI</name>
<evidence type="ECO:0000256" key="2">
    <source>
        <dbReference type="SAM" id="Phobius"/>
    </source>
</evidence>
<feature type="transmembrane region" description="Helical" evidence="2">
    <location>
        <begin position="382"/>
        <end position="405"/>
    </location>
</feature>
<keyword evidence="2" id="KW-1133">Transmembrane helix</keyword>
<dbReference type="AlphaFoldDB" id="A0A261F6W6"/>
<keyword evidence="4" id="KW-1185">Reference proteome</keyword>
<proteinExistence type="predicted"/>
<dbReference type="Proteomes" id="UP000243657">
    <property type="component" value="Unassembled WGS sequence"/>
</dbReference>
<dbReference type="GO" id="GO:0016740">
    <property type="term" value="F:transferase activity"/>
    <property type="evidence" value="ECO:0007669"/>
    <property type="project" value="UniProtKB-KW"/>
</dbReference>
<keyword evidence="2" id="KW-0812">Transmembrane</keyword>
<keyword evidence="2" id="KW-0472">Membrane</keyword>
<feature type="transmembrane region" description="Helical" evidence="2">
    <location>
        <begin position="354"/>
        <end position="376"/>
    </location>
</feature>
<accession>A0A261F6W6</accession>
<feature type="transmembrane region" description="Helical" evidence="2">
    <location>
        <begin position="255"/>
        <end position="277"/>
    </location>
</feature>
<feature type="region of interest" description="Disordered" evidence="1">
    <location>
        <begin position="1"/>
        <end position="32"/>
    </location>
</feature>
<organism evidence="3 4">
    <name type="scientific">Alloscardovia macacae</name>
    <dbReference type="NCBI Taxonomy" id="1160091"/>
    <lineage>
        <taxon>Bacteria</taxon>
        <taxon>Bacillati</taxon>
        <taxon>Actinomycetota</taxon>
        <taxon>Actinomycetes</taxon>
        <taxon>Bifidobacteriales</taxon>
        <taxon>Bifidobacteriaceae</taxon>
        <taxon>Alloscardovia</taxon>
    </lineage>
</organism>